<keyword evidence="2" id="KW-1185">Reference proteome</keyword>
<sequence>MCGRCLQEKPFLDGLYVSMTFDDFSRKIILQGKYANDRVALDWMGRSIATLALPSVDEIVPMPISSKRLAHRGFNQTHFLTRSLKKVRYYPVNRYLLTKLERFPQSTLPRKSRKQNIQGAFVVNQKPPARLLLIG</sequence>
<dbReference type="PANTHER" id="PTHR47505:SF1">
    <property type="entry name" value="DNA UTILIZATION PROTEIN YHGH"/>
    <property type="match status" value="1"/>
</dbReference>
<dbReference type="EMBL" id="UHIC01000001">
    <property type="protein sequence ID" value="SUO93422.1"/>
    <property type="molecule type" value="Genomic_DNA"/>
</dbReference>
<organism evidence="1 2">
    <name type="scientific">Suttonella ornithocola</name>
    <dbReference type="NCBI Taxonomy" id="279832"/>
    <lineage>
        <taxon>Bacteria</taxon>
        <taxon>Pseudomonadati</taxon>
        <taxon>Pseudomonadota</taxon>
        <taxon>Gammaproteobacteria</taxon>
        <taxon>Cardiobacteriales</taxon>
        <taxon>Cardiobacteriaceae</taxon>
        <taxon>Suttonella</taxon>
    </lineage>
</organism>
<dbReference type="InterPro" id="IPR029057">
    <property type="entry name" value="PRTase-like"/>
</dbReference>
<dbReference type="SUPFAM" id="SSF53271">
    <property type="entry name" value="PRTase-like"/>
    <property type="match status" value="1"/>
</dbReference>
<evidence type="ECO:0000313" key="2">
    <source>
        <dbReference type="Proteomes" id="UP000254601"/>
    </source>
</evidence>
<dbReference type="AlphaFoldDB" id="A0A380MM85"/>
<protein>
    <submittedName>
        <fullName evidence="1">DNA utilization protein GntX</fullName>
    </submittedName>
</protein>
<dbReference type="PANTHER" id="PTHR47505">
    <property type="entry name" value="DNA UTILIZATION PROTEIN YHGH"/>
    <property type="match status" value="1"/>
</dbReference>
<proteinExistence type="predicted"/>
<dbReference type="Proteomes" id="UP000254601">
    <property type="component" value="Unassembled WGS sequence"/>
</dbReference>
<dbReference type="InterPro" id="IPR051910">
    <property type="entry name" value="ComF/GntX_DNA_util-trans"/>
</dbReference>
<evidence type="ECO:0000313" key="1">
    <source>
        <dbReference type="EMBL" id="SUO93422.1"/>
    </source>
</evidence>
<name>A0A380MM85_9GAMM</name>
<accession>A0A380MM85</accession>
<reference evidence="1 2" key="1">
    <citation type="submission" date="2018-06" db="EMBL/GenBank/DDBJ databases">
        <authorList>
            <consortium name="Pathogen Informatics"/>
            <person name="Doyle S."/>
        </authorList>
    </citation>
    <scope>NUCLEOTIDE SEQUENCE [LARGE SCALE GENOMIC DNA]</scope>
    <source>
        <strain evidence="1 2">NCTC13337</strain>
    </source>
</reference>
<gene>
    <name evidence="1" type="ORF">NCTC13337_00222</name>
</gene>